<evidence type="ECO:0000313" key="7">
    <source>
        <dbReference type="Proteomes" id="UP000077266"/>
    </source>
</evidence>
<feature type="compositionally biased region" description="Basic and acidic residues" evidence="4">
    <location>
        <begin position="280"/>
        <end position="292"/>
    </location>
</feature>
<dbReference type="InParanoid" id="A0A165C569"/>
<dbReference type="STRING" id="1314781.A0A165C569"/>
<protein>
    <recommendedName>
        <fullName evidence="5">ZZ-type domain-containing protein</fullName>
    </recommendedName>
</protein>
<dbReference type="GO" id="GO:0008270">
    <property type="term" value="F:zinc ion binding"/>
    <property type="evidence" value="ECO:0007669"/>
    <property type="project" value="UniProtKB-KW"/>
</dbReference>
<dbReference type="EMBL" id="KV426363">
    <property type="protein sequence ID" value="KZV81841.1"/>
    <property type="molecule type" value="Genomic_DNA"/>
</dbReference>
<keyword evidence="3" id="KW-0862">Zinc</keyword>
<proteinExistence type="predicted"/>
<evidence type="ECO:0000256" key="2">
    <source>
        <dbReference type="ARBA" id="ARBA00022771"/>
    </source>
</evidence>
<dbReference type="InterPro" id="IPR032451">
    <property type="entry name" value="SMARCC_C"/>
</dbReference>
<dbReference type="CDD" id="cd02336">
    <property type="entry name" value="ZZ_RSC8"/>
    <property type="match status" value="1"/>
</dbReference>
<dbReference type="AlphaFoldDB" id="A0A165C569"/>
<keyword evidence="1" id="KW-0479">Metal-binding</keyword>
<dbReference type="Pfam" id="PF16495">
    <property type="entry name" value="SWIRM-assoc_1"/>
    <property type="match status" value="1"/>
</dbReference>
<feature type="domain" description="ZZ-type" evidence="5">
    <location>
        <begin position="67"/>
        <end position="110"/>
    </location>
</feature>
<accession>A0A165C569</accession>
<dbReference type="InterPro" id="IPR041984">
    <property type="entry name" value="Rsc8/Ssr1/Ssr2_ZZ"/>
</dbReference>
<evidence type="ECO:0000256" key="1">
    <source>
        <dbReference type="ARBA" id="ARBA00022723"/>
    </source>
</evidence>
<feature type="region of interest" description="Disordered" evidence="4">
    <location>
        <begin position="280"/>
        <end position="300"/>
    </location>
</feature>
<reference evidence="6 7" key="1">
    <citation type="journal article" date="2016" name="Mol. Biol. Evol.">
        <title>Comparative Genomics of Early-Diverging Mushroom-Forming Fungi Provides Insights into the Origins of Lignocellulose Decay Capabilities.</title>
        <authorList>
            <person name="Nagy L.G."/>
            <person name="Riley R."/>
            <person name="Tritt A."/>
            <person name="Adam C."/>
            <person name="Daum C."/>
            <person name="Floudas D."/>
            <person name="Sun H."/>
            <person name="Yadav J.S."/>
            <person name="Pangilinan J."/>
            <person name="Larsson K.H."/>
            <person name="Matsuura K."/>
            <person name="Barry K."/>
            <person name="Labutti K."/>
            <person name="Kuo R."/>
            <person name="Ohm R.A."/>
            <person name="Bhattacharya S.S."/>
            <person name="Shirouzu T."/>
            <person name="Yoshinaga Y."/>
            <person name="Martin F.M."/>
            <person name="Grigoriev I.V."/>
            <person name="Hibbett D.S."/>
        </authorList>
    </citation>
    <scope>NUCLEOTIDE SEQUENCE [LARGE SCALE GENOMIC DNA]</scope>
    <source>
        <strain evidence="6 7">HHB12029</strain>
    </source>
</reference>
<evidence type="ECO:0000256" key="4">
    <source>
        <dbReference type="SAM" id="MobiDB-lite"/>
    </source>
</evidence>
<dbReference type="SMART" id="SM00291">
    <property type="entry name" value="ZnF_ZZ"/>
    <property type="match status" value="1"/>
</dbReference>
<organism evidence="6 7">
    <name type="scientific">Exidia glandulosa HHB12029</name>
    <dbReference type="NCBI Taxonomy" id="1314781"/>
    <lineage>
        <taxon>Eukaryota</taxon>
        <taxon>Fungi</taxon>
        <taxon>Dikarya</taxon>
        <taxon>Basidiomycota</taxon>
        <taxon>Agaricomycotina</taxon>
        <taxon>Agaricomycetes</taxon>
        <taxon>Auriculariales</taxon>
        <taxon>Exidiaceae</taxon>
        <taxon>Exidia</taxon>
    </lineage>
</organism>
<sequence length="300" mass="30881">MRSILIDIFHGFPRNYASSKPQAPAAVQLPAGVELRQLLYQTSAKSSKPPLSSSEADALVDSASGAGGTTYACDTCGADCSRVRYHSLKAKMEICASCYADGRFPRSMFSEDFVKLSHADPSFLSADGDHGWTDAETLLWGCSTTIGIAWLNMGCAGLRGTDVRLGGAGALMYGGRLPFEKADNPVMSVVAFLAGAVGPAIASDAASTALGVEGSGKGVPPSTAARLALAASARSAAGLAGAEEAQVAAGVKTLVGLTSKTLELKMEAFEELEAVLEDEASVKIREAPERSGRSGAGKAR</sequence>
<evidence type="ECO:0000256" key="3">
    <source>
        <dbReference type="ARBA" id="ARBA00022833"/>
    </source>
</evidence>
<dbReference type="Pfam" id="PF00569">
    <property type="entry name" value="ZZ"/>
    <property type="match status" value="1"/>
</dbReference>
<evidence type="ECO:0000313" key="6">
    <source>
        <dbReference type="EMBL" id="KZV81841.1"/>
    </source>
</evidence>
<keyword evidence="2" id="KW-0863">Zinc-finger</keyword>
<keyword evidence="7" id="KW-1185">Reference proteome</keyword>
<dbReference type="OrthoDB" id="118550at2759"/>
<name>A0A165C569_EXIGL</name>
<gene>
    <name evidence="6" type="ORF">EXIGLDRAFT_755331</name>
</gene>
<dbReference type="Proteomes" id="UP000077266">
    <property type="component" value="Unassembled WGS sequence"/>
</dbReference>
<dbReference type="InterPro" id="IPR000433">
    <property type="entry name" value="Znf_ZZ"/>
</dbReference>
<evidence type="ECO:0000259" key="5">
    <source>
        <dbReference type="SMART" id="SM00291"/>
    </source>
</evidence>